<dbReference type="OrthoDB" id="10634138at2759"/>
<evidence type="ECO:0000313" key="1">
    <source>
        <dbReference type="EMBL" id="ORY34499.1"/>
    </source>
</evidence>
<protein>
    <submittedName>
        <fullName evidence="1">Uncharacterized protein</fullName>
    </submittedName>
</protein>
<sequence length="240" mass="27740">MRNIMYKNNVRNVILGIILLTKIKYSFQLDEETFKRITNNNSAALECFRNPTREELCGSVTKYMSSLNYGRNDKLNTNYAINIINAVKMSSWDISTLDFREGEISSDIFNVSPPSKIRKILLSNIMTLKKVPNKIPDSFIQYLDSCPFESSDNIKVINCSSRMNNLCSSKVSCVKGDNDNANVNTNPKTNPLTNINNPSINNNDNDLVMFKLLIRKMTILVIQRHWWKRFYLAYVHLWAY</sequence>
<reference evidence="1 2" key="1">
    <citation type="submission" date="2016-08" db="EMBL/GenBank/DDBJ databases">
        <title>A Parts List for Fungal Cellulosomes Revealed by Comparative Genomics.</title>
        <authorList>
            <consortium name="DOE Joint Genome Institute"/>
            <person name="Haitjema C.H."/>
            <person name="Gilmore S.P."/>
            <person name="Henske J.K."/>
            <person name="Solomon K.V."/>
            <person name="De Groot R."/>
            <person name="Kuo A."/>
            <person name="Mondo S.J."/>
            <person name="Salamov A.A."/>
            <person name="Labutti K."/>
            <person name="Zhao Z."/>
            <person name="Chiniquy J."/>
            <person name="Barry K."/>
            <person name="Brewer H.M."/>
            <person name="Purvine S.O."/>
            <person name="Wright A.T."/>
            <person name="Boxma B."/>
            <person name="Van Alen T."/>
            <person name="Hackstein J.H."/>
            <person name="Baker S.E."/>
            <person name="Grigoriev I.V."/>
            <person name="O'Malley M.A."/>
        </authorList>
    </citation>
    <scope>NUCLEOTIDE SEQUENCE [LARGE SCALE GENOMIC DNA]</scope>
    <source>
        <strain evidence="1 2">G1</strain>
    </source>
</reference>
<dbReference type="EMBL" id="MCOG01000154">
    <property type="protein sequence ID" value="ORY34499.1"/>
    <property type="molecule type" value="Genomic_DNA"/>
</dbReference>
<accession>A0A1Y2BI81</accession>
<comment type="caution">
    <text evidence="1">The sequence shown here is derived from an EMBL/GenBank/DDBJ whole genome shotgun (WGS) entry which is preliminary data.</text>
</comment>
<organism evidence="1 2">
    <name type="scientific">Neocallimastix californiae</name>
    <dbReference type="NCBI Taxonomy" id="1754190"/>
    <lineage>
        <taxon>Eukaryota</taxon>
        <taxon>Fungi</taxon>
        <taxon>Fungi incertae sedis</taxon>
        <taxon>Chytridiomycota</taxon>
        <taxon>Chytridiomycota incertae sedis</taxon>
        <taxon>Neocallimastigomycetes</taxon>
        <taxon>Neocallimastigales</taxon>
        <taxon>Neocallimastigaceae</taxon>
        <taxon>Neocallimastix</taxon>
    </lineage>
</organism>
<gene>
    <name evidence="1" type="ORF">LY90DRAFT_64787</name>
</gene>
<proteinExistence type="predicted"/>
<name>A0A1Y2BI81_9FUNG</name>
<dbReference type="Proteomes" id="UP000193920">
    <property type="component" value="Unassembled WGS sequence"/>
</dbReference>
<keyword evidence="2" id="KW-1185">Reference proteome</keyword>
<dbReference type="AlphaFoldDB" id="A0A1Y2BI81"/>
<evidence type="ECO:0000313" key="2">
    <source>
        <dbReference type="Proteomes" id="UP000193920"/>
    </source>
</evidence>